<feature type="compositionally biased region" description="Basic and acidic residues" evidence="1">
    <location>
        <begin position="30"/>
        <end position="49"/>
    </location>
</feature>
<proteinExistence type="predicted"/>
<evidence type="ECO:0000313" key="2">
    <source>
        <dbReference type="EMBL" id="KRO43388.1"/>
    </source>
</evidence>
<accession>A0A0R2Q054</accession>
<dbReference type="Proteomes" id="UP000054212">
    <property type="component" value="Unassembled WGS sequence"/>
</dbReference>
<sequence>MHYIHGETGINFGDFMPADRDFSQRIEDDKSLIREDNFRMDKNQIEDGTGKQTPGKTGGTATKSVIQNINVSKVTNGKEGDKCEEVATSWAKSLEIAHKGIISCANRRAA</sequence>
<evidence type="ECO:0000313" key="3">
    <source>
        <dbReference type="Proteomes" id="UP000054212"/>
    </source>
</evidence>
<evidence type="ECO:0000256" key="1">
    <source>
        <dbReference type="SAM" id="MobiDB-lite"/>
    </source>
</evidence>
<comment type="caution">
    <text evidence="2">The sequence shown here is derived from an EMBL/GenBank/DDBJ whole genome shotgun (WGS) entry which is preliminary data.</text>
</comment>
<feature type="compositionally biased region" description="Low complexity" evidence="1">
    <location>
        <begin position="50"/>
        <end position="61"/>
    </location>
</feature>
<gene>
    <name evidence="2" type="ORF">ABR61_06190</name>
</gene>
<reference evidence="2 3" key="1">
    <citation type="submission" date="2015-10" db="EMBL/GenBank/DDBJ databases">
        <title>Metagenome-Assembled Genomes uncover a global brackish microbiome.</title>
        <authorList>
            <person name="Hugerth L.W."/>
            <person name="Larsson J."/>
            <person name="Alneberg J."/>
            <person name="Lindh M.V."/>
            <person name="Legrand C."/>
            <person name="Pinhassi J."/>
            <person name="Andersson A.F."/>
        </authorList>
    </citation>
    <scope>NUCLEOTIDE SEQUENCE [LARGE SCALE GENOMIC DNA]</scope>
    <source>
        <strain evidence="2">BACL2 MAG-120813-bin23</strain>
    </source>
</reference>
<name>A0A0R2Q054_9ACTN</name>
<dbReference type="EMBL" id="LIAT01000274">
    <property type="protein sequence ID" value="KRO43388.1"/>
    <property type="molecule type" value="Genomic_DNA"/>
</dbReference>
<organism evidence="2 3">
    <name type="scientific">Actinobacteria bacterium BACL2 MAG-120813-bin23</name>
    <dbReference type="NCBI Taxonomy" id="1655569"/>
    <lineage>
        <taxon>Bacteria</taxon>
        <taxon>Bacillati</taxon>
        <taxon>Actinomycetota</taxon>
        <taxon>Actinomycetes</taxon>
        <taxon>Actinomycetes incertae sedis</taxon>
        <taxon>ac1 cluster</taxon>
    </lineage>
</organism>
<feature type="region of interest" description="Disordered" evidence="1">
    <location>
        <begin position="30"/>
        <end position="61"/>
    </location>
</feature>
<protein>
    <submittedName>
        <fullName evidence="2">Uncharacterized protein</fullName>
    </submittedName>
</protein>
<dbReference type="AlphaFoldDB" id="A0A0R2Q054"/>